<dbReference type="SUPFAM" id="SSF54523">
    <property type="entry name" value="Pili subunits"/>
    <property type="match status" value="1"/>
</dbReference>
<feature type="transmembrane region" description="Helical" evidence="1">
    <location>
        <begin position="12"/>
        <end position="33"/>
    </location>
</feature>
<reference evidence="2 3" key="1">
    <citation type="journal article" date="2018" name="Sci. Adv.">
        <title>Multi-heme cytochromes provide a pathway for survival in energy-limited environments.</title>
        <authorList>
            <person name="Deng X."/>
            <person name="Dohmae N."/>
            <person name="Nealson K.H."/>
            <person name="Hashimoto K."/>
            <person name="Okamoto A."/>
        </authorList>
    </citation>
    <scope>NUCLEOTIDE SEQUENCE [LARGE SCALE GENOMIC DNA]</scope>
    <source>
        <strain evidence="2 3">IS5</strain>
    </source>
</reference>
<dbReference type="Pfam" id="PF07963">
    <property type="entry name" value="N_methyl"/>
    <property type="match status" value="1"/>
</dbReference>
<organism evidence="2 3">
    <name type="scientific">Desulfovibrio ferrophilus</name>
    <dbReference type="NCBI Taxonomy" id="241368"/>
    <lineage>
        <taxon>Bacteria</taxon>
        <taxon>Pseudomonadati</taxon>
        <taxon>Thermodesulfobacteriota</taxon>
        <taxon>Desulfovibrionia</taxon>
        <taxon>Desulfovibrionales</taxon>
        <taxon>Desulfovibrionaceae</taxon>
        <taxon>Desulfovibrio</taxon>
    </lineage>
</organism>
<keyword evidence="1" id="KW-0472">Membrane</keyword>
<dbReference type="KEGG" id="dfl:DFE_1798"/>
<keyword evidence="1" id="KW-0812">Transmembrane</keyword>
<name>A0A2Z6AZ40_9BACT</name>
<dbReference type="InterPro" id="IPR012902">
    <property type="entry name" value="N_methyl_site"/>
</dbReference>
<keyword evidence="1" id="KW-1133">Transmembrane helix</keyword>
<evidence type="ECO:0000313" key="2">
    <source>
        <dbReference type="EMBL" id="BBD08524.1"/>
    </source>
</evidence>
<proteinExistence type="predicted"/>
<dbReference type="NCBIfam" id="TIGR02532">
    <property type="entry name" value="IV_pilin_GFxxxE"/>
    <property type="match status" value="1"/>
</dbReference>
<evidence type="ECO:0000256" key="1">
    <source>
        <dbReference type="SAM" id="Phobius"/>
    </source>
</evidence>
<dbReference type="Proteomes" id="UP000269883">
    <property type="component" value="Chromosome"/>
</dbReference>
<dbReference type="PROSITE" id="PS00409">
    <property type="entry name" value="PROKAR_NTER_METHYL"/>
    <property type="match status" value="1"/>
</dbReference>
<accession>A0A2Z6AZ40</accession>
<dbReference type="InterPro" id="IPR045584">
    <property type="entry name" value="Pilin-like"/>
</dbReference>
<evidence type="ECO:0008006" key="4">
    <source>
        <dbReference type="Google" id="ProtNLM"/>
    </source>
</evidence>
<sequence length="157" mass="16814">MRKAHCQSGFTLLEVVATLVIFGMLMTGAMLALNDDNDIRKEADLLRIRLRYAQSRAMGENIPYGIISTGSQYHLFRGAGAAQTPVFPGVSTINYAPPSDINVPAFTISFDQWGVPYRDSSQNTAINAALTLALTTTSGGATITESITVIPTTGFVP</sequence>
<dbReference type="OrthoDB" id="5472281at2"/>
<keyword evidence="3" id="KW-1185">Reference proteome</keyword>
<protein>
    <recommendedName>
        <fullName evidence="4">General secretion pathway protein H</fullName>
    </recommendedName>
</protein>
<dbReference type="AlphaFoldDB" id="A0A2Z6AZ40"/>
<gene>
    <name evidence="2" type="ORF">DFE_1798</name>
</gene>
<evidence type="ECO:0000313" key="3">
    <source>
        <dbReference type="Proteomes" id="UP000269883"/>
    </source>
</evidence>
<dbReference type="EMBL" id="AP017378">
    <property type="protein sequence ID" value="BBD08524.1"/>
    <property type="molecule type" value="Genomic_DNA"/>
</dbReference>
<dbReference type="RefSeq" id="WP_126378686.1">
    <property type="nucleotide sequence ID" value="NZ_AP017378.1"/>
</dbReference>